<evidence type="ECO:0000313" key="2">
    <source>
        <dbReference type="EMBL" id="PVH90140.1"/>
    </source>
</evidence>
<gene>
    <name evidence="2" type="ORF">DM02DRAFT_665472</name>
</gene>
<proteinExistence type="predicted"/>
<organism evidence="2 3">
    <name type="scientific">Periconia macrospinosa</name>
    <dbReference type="NCBI Taxonomy" id="97972"/>
    <lineage>
        <taxon>Eukaryota</taxon>
        <taxon>Fungi</taxon>
        <taxon>Dikarya</taxon>
        <taxon>Ascomycota</taxon>
        <taxon>Pezizomycotina</taxon>
        <taxon>Dothideomycetes</taxon>
        <taxon>Pleosporomycetidae</taxon>
        <taxon>Pleosporales</taxon>
        <taxon>Massarineae</taxon>
        <taxon>Periconiaceae</taxon>
        <taxon>Periconia</taxon>
    </lineage>
</organism>
<reference evidence="2 3" key="1">
    <citation type="journal article" date="2018" name="Sci. Rep.">
        <title>Comparative genomics provides insights into the lifestyle and reveals functional heterogeneity of dark septate endophytic fungi.</title>
        <authorList>
            <person name="Knapp D.G."/>
            <person name="Nemeth J.B."/>
            <person name="Barry K."/>
            <person name="Hainaut M."/>
            <person name="Henrissat B."/>
            <person name="Johnson J."/>
            <person name="Kuo A."/>
            <person name="Lim J.H.P."/>
            <person name="Lipzen A."/>
            <person name="Nolan M."/>
            <person name="Ohm R.A."/>
            <person name="Tamas L."/>
            <person name="Grigoriev I.V."/>
            <person name="Spatafora J.W."/>
            <person name="Nagy L.G."/>
            <person name="Kovacs G.M."/>
        </authorList>
    </citation>
    <scope>NUCLEOTIDE SEQUENCE [LARGE SCALE GENOMIC DNA]</scope>
    <source>
        <strain evidence="2 3">DSE2036</strain>
    </source>
</reference>
<name>A0A2V1CWN1_9PLEO</name>
<evidence type="ECO:0000313" key="3">
    <source>
        <dbReference type="Proteomes" id="UP000244855"/>
    </source>
</evidence>
<feature type="transmembrane region" description="Helical" evidence="1">
    <location>
        <begin position="63"/>
        <end position="84"/>
    </location>
</feature>
<keyword evidence="1" id="KW-1133">Transmembrane helix</keyword>
<sequence length="103" mass="11739">MDVKSKVALWSEDWIDDEDYLTKRQSIRRRLCVSVFLGIHGATELSRDLPSRVHVVVRFWPKIPVLICGVPLMVIIEITLIMSAKSNSVRHSRNTIVPTALLT</sequence>
<keyword evidence="1" id="KW-0472">Membrane</keyword>
<evidence type="ECO:0000256" key="1">
    <source>
        <dbReference type="SAM" id="Phobius"/>
    </source>
</evidence>
<protein>
    <submittedName>
        <fullName evidence="2">Uncharacterized protein</fullName>
    </submittedName>
</protein>
<dbReference type="Proteomes" id="UP000244855">
    <property type="component" value="Unassembled WGS sequence"/>
</dbReference>
<dbReference type="AlphaFoldDB" id="A0A2V1CWN1"/>
<keyword evidence="3" id="KW-1185">Reference proteome</keyword>
<dbReference type="EMBL" id="KZ806657">
    <property type="protein sequence ID" value="PVH90140.1"/>
    <property type="molecule type" value="Genomic_DNA"/>
</dbReference>
<accession>A0A2V1CWN1</accession>
<keyword evidence="1" id="KW-0812">Transmembrane</keyword>